<keyword evidence="4 6" id="KW-1133">Transmembrane helix</keyword>
<feature type="transmembrane region" description="Helical" evidence="6">
    <location>
        <begin position="12"/>
        <end position="32"/>
    </location>
</feature>
<dbReference type="Proteomes" id="UP000186323">
    <property type="component" value="Chromosome I"/>
</dbReference>
<sequence>MSLASRGAEFFRFCIVGGLTFLVDYGLLFLLTSVLDVHYLWSSAWAFIVAVIVNYYLCVFFVFHQAARSFARQVVFAGSSLAGLGINQICMWLLVDRLALHYMLAKVVATGVVMIWNYIMKRKALS</sequence>
<dbReference type="InterPro" id="IPR007267">
    <property type="entry name" value="GtrA_DPMS_TM"/>
</dbReference>
<evidence type="ECO:0000256" key="5">
    <source>
        <dbReference type="ARBA" id="ARBA00023136"/>
    </source>
</evidence>
<feature type="transmembrane region" description="Helical" evidence="6">
    <location>
        <begin position="44"/>
        <end position="63"/>
    </location>
</feature>
<evidence type="ECO:0000256" key="6">
    <source>
        <dbReference type="SAM" id="Phobius"/>
    </source>
</evidence>
<dbReference type="EMBL" id="LT630450">
    <property type="protein sequence ID" value="SFV73010.1"/>
    <property type="molecule type" value="Genomic_DNA"/>
</dbReference>
<evidence type="ECO:0000256" key="4">
    <source>
        <dbReference type="ARBA" id="ARBA00022989"/>
    </source>
</evidence>
<dbReference type="PANTHER" id="PTHR38459">
    <property type="entry name" value="PROPHAGE BACTOPRENOL-LINKED GLUCOSE TRANSLOCASE HOMOLOG"/>
    <property type="match status" value="1"/>
</dbReference>
<proteinExistence type="inferred from homology"/>
<keyword evidence="5 6" id="KW-0472">Membrane</keyword>
<feature type="transmembrane region" description="Helical" evidence="6">
    <location>
        <begin position="75"/>
        <end position="94"/>
    </location>
</feature>
<gene>
    <name evidence="8" type="ORF">DESPIGER_1158</name>
</gene>
<dbReference type="GO" id="GO:0000271">
    <property type="term" value="P:polysaccharide biosynthetic process"/>
    <property type="evidence" value="ECO:0007669"/>
    <property type="project" value="InterPro"/>
</dbReference>
<evidence type="ECO:0000256" key="1">
    <source>
        <dbReference type="ARBA" id="ARBA00004141"/>
    </source>
</evidence>
<dbReference type="Pfam" id="PF04138">
    <property type="entry name" value="GtrA_DPMS_TM"/>
    <property type="match status" value="1"/>
</dbReference>
<feature type="transmembrane region" description="Helical" evidence="6">
    <location>
        <begin position="100"/>
        <end position="119"/>
    </location>
</feature>
<organism evidence="8 9">
    <name type="scientific">Desulfovibrio piger</name>
    <dbReference type="NCBI Taxonomy" id="901"/>
    <lineage>
        <taxon>Bacteria</taxon>
        <taxon>Pseudomonadati</taxon>
        <taxon>Thermodesulfobacteriota</taxon>
        <taxon>Desulfovibrionia</taxon>
        <taxon>Desulfovibrionales</taxon>
        <taxon>Desulfovibrionaceae</taxon>
        <taxon>Desulfovibrio</taxon>
    </lineage>
</organism>
<evidence type="ECO:0000256" key="3">
    <source>
        <dbReference type="ARBA" id="ARBA00022692"/>
    </source>
</evidence>
<reference evidence="9" key="1">
    <citation type="submission" date="2016-10" db="EMBL/GenBank/DDBJ databases">
        <authorList>
            <person name="Wegmann U."/>
        </authorList>
    </citation>
    <scope>NUCLEOTIDE SEQUENCE [LARGE SCALE GENOMIC DNA]</scope>
</reference>
<evidence type="ECO:0000313" key="9">
    <source>
        <dbReference type="Proteomes" id="UP000186323"/>
    </source>
</evidence>
<accession>A0A1K1LE95</accession>
<evidence type="ECO:0000259" key="7">
    <source>
        <dbReference type="Pfam" id="PF04138"/>
    </source>
</evidence>
<keyword evidence="3 6" id="KW-0812">Transmembrane</keyword>
<evidence type="ECO:0000313" key="8">
    <source>
        <dbReference type="EMBL" id="SFV73010.1"/>
    </source>
</evidence>
<dbReference type="KEGG" id="dpg:DESPIGER_1158"/>
<comment type="similarity">
    <text evidence="2">Belongs to the GtrA family.</text>
</comment>
<protein>
    <recommendedName>
        <fullName evidence="7">GtrA/DPMS transmembrane domain-containing protein</fullName>
    </recommendedName>
</protein>
<dbReference type="RefSeq" id="WP_072334207.1">
    <property type="nucleotide sequence ID" value="NZ_DBGALU010000015.1"/>
</dbReference>
<feature type="domain" description="GtrA/DPMS transmembrane" evidence="7">
    <location>
        <begin position="12"/>
        <end position="123"/>
    </location>
</feature>
<dbReference type="InterPro" id="IPR051401">
    <property type="entry name" value="GtrA_CellWall_Glycosyl"/>
</dbReference>
<dbReference type="PANTHER" id="PTHR38459:SF1">
    <property type="entry name" value="PROPHAGE BACTOPRENOL-LINKED GLUCOSE TRANSLOCASE HOMOLOG"/>
    <property type="match status" value="1"/>
</dbReference>
<dbReference type="AlphaFoldDB" id="A0A1K1LE95"/>
<comment type="subcellular location">
    <subcellularLocation>
        <location evidence="1">Membrane</location>
        <topology evidence="1">Multi-pass membrane protein</topology>
    </subcellularLocation>
</comment>
<name>A0A1K1LE95_9BACT</name>
<dbReference type="GO" id="GO:0005886">
    <property type="term" value="C:plasma membrane"/>
    <property type="evidence" value="ECO:0007669"/>
    <property type="project" value="TreeGrafter"/>
</dbReference>
<evidence type="ECO:0000256" key="2">
    <source>
        <dbReference type="ARBA" id="ARBA00009399"/>
    </source>
</evidence>
<keyword evidence="9" id="KW-1185">Reference proteome</keyword>
<dbReference type="OrthoDB" id="5457581at2"/>